<evidence type="ECO:0000313" key="5">
    <source>
        <dbReference type="Proteomes" id="UP001372338"/>
    </source>
</evidence>
<keyword evidence="5" id="KW-1185">Reference proteome</keyword>
<proteinExistence type="inferred from homology"/>
<dbReference type="EMBL" id="JAYWIO010000008">
    <property type="protein sequence ID" value="KAK7243487.1"/>
    <property type="molecule type" value="Genomic_DNA"/>
</dbReference>
<name>A0AAN9E599_CROPI</name>
<dbReference type="Proteomes" id="UP001372338">
    <property type="component" value="Unassembled WGS sequence"/>
</dbReference>
<accession>A0AAN9E599</accession>
<feature type="domain" description="Mediator of RNA polymerase II transcription subunit 25 von Willebrand factor type A" evidence="3">
    <location>
        <begin position="11"/>
        <end position="144"/>
    </location>
</feature>
<comment type="similarity">
    <text evidence="1">Belongs to the Mediator complex subunit 25 family.</text>
</comment>
<sequence>MGKSMEPSRWLTIVVDGIAKLAPYWTNIFSDYLQKIVRGFCDNSEEQGARSATCKLGFVIYNANFEIGFDVQSIDWTTDVDMFLGKISCLAFHGDASNQYAMVEGLADALRMYTRPFDGTIAAEDFYNGERHCILVTAGDPVPWKMTVSVPVVREGKLVLGNKPHETFNADFLEVAKIFRSELGSLTSIESTLIEATPNSRIDVSSSNSSFKVNASEDIVAEVDVNTAFVQQRKKPIPSFTLDPMTGLILPPQLSFGDDVQDYFREKQINFGGGSISNRSLTSTESQVIEVTPNPRKDISSSNCILKENVSEDKIVGVDVDTTIVQPRKKPRTYFTLDPVSGLILPPQLFFDDDVQDSFEGKQMNFGGGSISNISHTSIESHLIKVTPNPKEDVSLSNSFSKVNTSEDIMTRVDVDTGIVQPRKKPRTYFTLDPVTGKILPPQLSFNDGVQNSFGKQMNFGGGSISNSHFGVGSMEVSSNSHFGSGGNSQFGGGSMDVSNDSHLGSYSITRFLGGASSNTHFVGGTDNNTPWVSPLPTTLQATQPGPLACFPFSKDFCDYVKLAWEGHIAGNIQLGKMYFGRAKGFMRQTSNSS</sequence>
<dbReference type="PANTHER" id="PTHR12433:SF12">
    <property type="entry name" value="MEDIATOR OF RNA POLYMERASE II TRANSCRIPTION SUBUNIT 25"/>
    <property type="match status" value="1"/>
</dbReference>
<evidence type="ECO:0000256" key="1">
    <source>
        <dbReference type="ARBA" id="ARBA00009102"/>
    </source>
</evidence>
<evidence type="ECO:0000256" key="2">
    <source>
        <dbReference type="ARBA" id="ARBA00019694"/>
    </source>
</evidence>
<comment type="caution">
    <text evidence="4">The sequence shown here is derived from an EMBL/GenBank/DDBJ whole genome shotgun (WGS) entry which is preliminary data.</text>
</comment>
<evidence type="ECO:0000259" key="3">
    <source>
        <dbReference type="Pfam" id="PF11265"/>
    </source>
</evidence>
<dbReference type="GO" id="GO:0045944">
    <property type="term" value="P:positive regulation of transcription by RNA polymerase II"/>
    <property type="evidence" value="ECO:0007669"/>
    <property type="project" value="TreeGrafter"/>
</dbReference>
<dbReference type="AlphaFoldDB" id="A0AAN9E599"/>
<dbReference type="PANTHER" id="PTHR12433">
    <property type="entry name" value="MEDIATOR OF RNA POLYMERASE II TRANSCRIPTION SUBUNIT 25"/>
    <property type="match status" value="1"/>
</dbReference>
<dbReference type="Pfam" id="PF11265">
    <property type="entry name" value="Med25_VWA"/>
    <property type="match status" value="1"/>
</dbReference>
<dbReference type="InterPro" id="IPR021419">
    <property type="entry name" value="Mediator_Med25_VWA"/>
</dbReference>
<organism evidence="4 5">
    <name type="scientific">Crotalaria pallida</name>
    <name type="common">Smooth rattlebox</name>
    <name type="synonym">Crotalaria striata</name>
    <dbReference type="NCBI Taxonomy" id="3830"/>
    <lineage>
        <taxon>Eukaryota</taxon>
        <taxon>Viridiplantae</taxon>
        <taxon>Streptophyta</taxon>
        <taxon>Embryophyta</taxon>
        <taxon>Tracheophyta</taxon>
        <taxon>Spermatophyta</taxon>
        <taxon>Magnoliopsida</taxon>
        <taxon>eudicotyledons</taxon>
        <taxon>Gunneridae</taxon>
        <taxon>Pentapetalae</taxon>
        <taxon>rosids</taxon>
        <taxon>fabids</taxon>
        <taxon>Fabales</taxon>
        <taxon>Fabaceae</taxon>
        <taxon>Papilionoideae</taxon>
        <taxon>50 kb inversion clade</taxon>
        <taxon>genistoids sensu lato</taxon>
        <taxon>core genistoids</taxon>
        <taxon>Crotalarieae</taxon>
        <taxon>Crotalaria</taxon>
    </lineage>
</organism>
<reference evidence="4 5" key="1">
    <citation type="submission" date="2024-01" db="EMBL/GenBank/DDBJ databases">
        <title>The genomes of 5 underutilized Papilionoideae crops provide insights into root nodulation and disease resistanc.</title>
        <authorList>
            <person name="Yuan L."/>
        </authorList>
    </citation>
    <scope>NUCLEOTIDE SEQUENCE [LARGE SCALE GENOMIC DNA]</scope>
    <source>
        <strain evidence="4">ZHUSHIDOU_FW_LH</strain>
        <tissue evidence="4">Leaf</tissue>
    </source>
</reference>
<dbReference type="GO" id="GO:0016592">
    <property type="term" value="C:mediator complex"/>
    <property type="evidence" value="ECO:0007669"/>
    <property type="project" value="TreeGrafter"/>
</dbReference>
<gene>
    <name evidence="4" type="ORF">RIF29_38285</name>
</gene>
<protein>
    <recommendedName>
        <fullName evidence="2">Mediator of RNA polymerase II transcription subunit 25</fullName>
    </recommendedName>
</protein>
<evidence type="ECO:0000313" key="4">
    <source>
        <dbReference type="EMBL" id="KAK7243487.1"/>
    </source>
</evidence>
<dbReference type="GO" id="GO:0005667">
    <property type="term" value="C:transcription regulator complex"/>
    <property type="evidence" value="ECO:0007669"/>
    <property type="project" value="TreeGrafter"/>
</dbReference>